<dbReference type="OrthoDB" id="686384at2759"/>
<dbReference type="InterPro" id="IPR035959">
    <property type="entry name" value="RutC-like_sf"/>
</dbReference>
<name>A0A8J8WJ61_9EURO</name>
<protein>
    <recommendedName>
        <fullName evidence="3">YjgH family protein</fullName>
    </recommendedName>
</protein>
<dbReference type="AlphaFoldDB" id="A0A8J8WJ61"/>
<dbReference type="Gene3D" id="3.30.1330.40">
    <property type="entry name" value="RutC-like"/>
    <property type="match status" value="1"/>
</dbReference>
<proteinExistence type="predicted"/>
<evidence type="ECO:0000313" key="2">
    <source>
        <dbReference type="Proteomes" id="UP000631181"/>
    </source>
</evidence>
<dbReference type="EMBL" id="WIWV01000041">
    <property type="protein sequence ID" value="KAF7716392.1"/>
    <property type="molecule type" value="Genomic_DNA"/>
</dbReference>
<reference evidence="1" key="1">
    <citation type="journal article" date="2020" name="Front. Microbiol.">
        <title>Gene regulatory networks of Penicillium echinulatum 2HH and Penicillium oxalicum 114-2 inferred by a computational biology approach.</title>
        <authorList>
            <person name="Lenz A.R."/>
            <person name="Galan-Vasquez E."/>
            <person name="Balbinot E."/>
            <person name="De Abreu F.P."/>
            <person name="De Oliveira N.S."/>
            <person name="Da Rosa L.O."/>
            <person name="De Avila E Silva S."/>
            <person name="Camassola M."/>
            <person name="Dillon A.J.P."/>
            <person name="Perez-Rueda E."/>
        </authorList>
    </citation>
    <scope>NUCLEOTIDE SEQUENCE</scope>
    <source>
        <strain evidence="1">S1M29</strain>
    </source>
</reference>
<dbReference type="InterPro" id="IPR006175">
    <property type="entry name" value="YjgF/YER057c/UK114"/>
</dbReference>
<gene>
    <name evidence="1" type="ORF">PECM_005695</name>
</gene>
<dbReference type="SUPFAM" id="SSF55298">
    <property type="entry name" value="YjgF-like"/>
    <property type="match status" value="1"/>
</dbReference>
<evidence type="ECO:0008006" key="3">
    <source>
        <dbReference type="Google" id="ProtNLM"/>
    </source>
</evidence>
<dbReference type="PANTHER" id="PTHR43857:SF1">
    <property type="entry name" value="YJGH FAMILY PROTEIN"/>
    <property type="match status" value="1"/>
</dbReference>
<dbReference type="Pfam" id="PF01042">
    <property type="entry name" value="Ribonuc_L-PSP"/>
    <property type="match status" value="1"/>
</dbReference>
<sequence length="153" mass="16424">MVSDTSPAPPRKSFCSTSSPWEAKFGYYRAVRHGNHIFISGSTAADPDSPPEAPRVRYPGDAYAQAQVTFKEIVQAIQAVGGQGAESIVRCRMYVSRKEDCGAVGKAFGEALGKQNGPQVGAAATMIVVRDSFVDDEMLVEIEVDAIAEKKEP</sequence>
<organism evidence="1 2">
    <name type="scientific">Penicillium ucsense</name>
    <dbReference type="NCBI Taxonomy" id="2839758"/>
    <lineage>
        <taxon>Eukaryota</taxon>
        <taxon>Fungi</taxon>
        <taxon>Dikarya</taxon>
        <taxon>Ascomycota</taxon>
        <taxon>Pezizomycotina</taxon>
        <taxon>Eurotiomycetes</taxon>
        <taxon>Eurotiomycetidae</taxon>
        <taxon>Eurotiales</taxon>
        <taxon>Aspergillaceae</taxon>
        <taxon>Penicillium</taxon>
    </lineage>
</organism>
<dbReference type="Proteomes" id="UP000631181">
    <property type="component" value="Unassembled WGS sequence"/>
</dbReference>
<dbReference type="PANTHER" id="PTHR43857">
    <property type="entry name" value="BLR7761 PROTEIN"/>
    <property type="match status" value="1"/>
</dbReference>
<evidence type="ECO:0000313" key="1">
    <source>
        <dbReference type="EMBL" id="KAF7716392.1"/>
    </source>
</evidence>
<keyword evidence="2" id="KW-1185">Reference proteome</keyword>
<accession>A0A8J8WJ61</accession>
<comment type="caution">
    <text evidence="1">The sequence shown here is derived from an EMBL/GenBank/DDBJ whole genome shotgun (WGS) entry which is preliminary data.</text>
</comment>